<dbReference type="EMBL" id="CAXKWB010110772">
    <property type="protein sequence ID" value="CAL4232695.1"/>
    <property type="molecule type" value="Genomic_DNA"/>
</dbReference>
<dbReference type="GO" id="GO:0016020">
    <property type="term" value="C:membrane"/>
    <property type="evidence" value="ECO:0007669"/>
    <property type="project" value="TreeGrafter"/>
</dbReference>
<evidence type="ECO:0000313" key="2">
    <source>
        <dbReference type="EMBL" id="CAL4232695.1"/>
    </source>
</evidence>
<dbReference type="PANTHER" id="PTHR10877">
    <property type="entry name" value="POLYCYSTIN FAMILY MEMBER"/>
    <property type="match status" value="1"/>
</dbReference>
<accession>A0AAV2SS39</accession>
<evidence type="ECO:0000313" key="3">
    <source>
        <dbReference type="Proteomes" id="UP001497623"/>
    </source>
</evidence>
<dbReference type="GO" id="GO:0005262">
    <property type="term" value="F:calcium channel activity"/>
    <property type="evidence" value="ECO:0007669"/>
    <property type="project" value="TreeGrafter"/>
</dbReference>
<feature type="transmembrane region" description="Helical" evidence="1">
    <location>
        <begin position="100"/>
        <end position="119"/>
    </location>
</feature>
<dbReference type="Proteomes" id="UP001497623">
    <property type="component" value="Unassembled WGS sequence"/>
</dbReference>
<feature type="transmembrane region" description="Helical" evidence="1">
    <location>
        <begin position="6"/>
        <end position="27"/>
    </location>
</feature>
<dbReference type="GO" id="GO:0050982">
    <property type="term" value="P:detection of mechanical stimulus"/>
    <property type="evidence" value="ECO:0007669"/>
    <property type="project" value="TreeGrafter"/>
</dbReference>
<keyword evidence="1" id="KW-1133">Transmembrane helix</keyword>
<keyword evidence="1" id="KW-0472">Membrane</keyword>
<dbReference type="PANTHER" id="PTHR10877:SF150">
    <property type="entry name" value="REJ DOMAIN-CONTAINING PROTEIN"/>
    <property type="match status" value="1"/>
</dbReference>
<comment type="caution">
    <text evidence="2">The sequence shown here is derived from an EMBL/GenBank/DDBJ whole genome shotgun (WGS) entry which is preliminary data.</text>
</comment>
<keyword evidence="1" id="KW-0812">Transmembrane</keyword>
<sequence>LTSLLITYLASLLIVEPLMVIFGAALLSLCCKKQLIQVDADDIDYDEAEPELYYDEEWLHAHPMDPLKPRRVHKVEGNKDTSMLEDLRQKLVAEREMMNILRDIAAYMVFLFFLFMILYSNRDSMNFEMVTNFRNAFIKEGDFKWDYKNKV</sequence>
<gene>
    <name evidence="2" type="ORF">MNOR_LOCUS39885</name>
</gene>
<evidence type="ECO:0000256" key="1">
    <source>
        <dbReference type="SAM" id="Phobius"/>
    </source>
</evidence>
<organism evidence="2 3">
    <name type="scientific">Meganyctiphanes norvegica</name>
    <name type="common">Northern krill</name>
    <name type="synonym">Thysanopoda norvegica</name>
    <dbReference type="NCBI Taxonomy" id="48144"/>
    <lineage>
        <taxon>Eukaryota</taxon>
        <taxon>Metazoa</taxon>
        <taxon>Ecdysozoa</taxon>
        <taxon>Arthropoda</taxon>
        <taxon>Crustacea</taxon>
        <taxon>Multicrustacea</taxon>
        <taxon>Malacostraca</taxon>
        <taxon>Eumalacostraca</taxon>
        <taxon>Eucarida</taxon>
        <taxon>Euphausiacea</taxon>
        <taxon>Euphausiidae</taxon>
        <taxon>Meganyctiphanes</taxon>
    </lineage>
</organism>
<feature type="non-terminal residue" evidence="2">
    <location>
        <position position="151"/>
    </location>
</feature>
<name>A0AAV2SS39_MEGNR</name>
<dbReference type="AlphaFoldDB" id="A0AAV2SS39"/>
<proteinExistence type="predicted"/>
<reference evidence="2 3" key="1">
    <citation type="submission" date="2024-05" db="EMBL/GenBank/DDBJ databases">
        <authorList>
            <person name="Wallberg A."/>
        </authorList>
    </citation>
    <scope>NUCLEOTIDE SEQUENCE [LARGE SCALE GENOMIC DNA]</scope>
</reference>
<feature type="non-terminal residue" evidence="2">
    <location>
        <position position="1"/>
    </location>
</feature>
<dbReference type="InterPro" id="IPR051223">
    <property type="entry name" value="Polycystin"/>
</dbReference>
<protein>
    <submittedName>
        <fullName evidence="2">Uncharacterized protein</fullName>
    </submittedName>
</protein>
<keyword evidence="3" id="KW-1185">Reference proteome</keyword>